<organism evidence="2 3">
    <name type="scientific">Puccinia graminis f. sp. tritici</name>
    <dbReference type="NCBI Taxonomy" id="56615"/>
    <lineage>
        <taxon>Eukaryota</taxon>
        <taxon>Fungi</taxon>
        <taxon>Dikarya</taxon>
        <taxon>Basidiomycota</taxon>
        <taxon>Pucciniomycotina</taxon>
        <taxon>Pucciniomycetes</taxon>
        <taxon>Pucciniales</taxon>
        <taxon>Pucciniaceae</taxon>
        <taxon>Puccinia</taxon>
    </lineage>
</organism>
<gene>
    <name evidence="2" type="ORF">PGT21_003890</name>
</gene>
<evidence type="ECO:0000313" key="3">
    <source>
        <dbReference type="Proteomes" id="UP000324748"/>
    </source>
</evidence>
<feature type="signal peptide" evidence="1">
    <location>
        <begin position="1"/>
        <end position="19"/>
    </location>
</feature>
<evidence type="ECO:0008006" key="4">
    <source>
        <dbReference type="Google" id="ProtNLM"/>
    </source>
</evidence>
<accession>A0A5B0MQL6</accession>
<keyword evidence="1" id="KW-0732">Signal</keyword>
<evidence type="ECO:0000256" key="1">
    <source>
        <dbReference type="SAM" id="SignalP"/>
    </source>
</evidence>
<proteinExistence type="predicted"/>
<protein>
    <recommendedName>
        <fullName evidence="4">Secreted protein</fullName>
    </recommendedName>
</protein>
<dbReference type="Proteomes" id="UP000324748">
    <property type="component" value="Unassembled WGS sequence"/>
</dbReference>
<name>A0A5B0MQL6_PUCGR</name>
<keyword evidence="3" id="KW-1185">Reference proteome</keyword>
<feature type="chain" id="PRO_5022697516" description="Secreted protein" evidence="1">
    <location>
        <begin position="20"/>
        <end position="115"/>
    </location>
</feature>
<reference evidence="2 3" key="1">
    <citation type="submission" date="2019-05" db="EMBL/GenBank/DDBJ databases">
        <title>Emergence of the Ug99 lineage of the wheat stem rust pathogen through somatic hybridization.</title>
        <authorList>
            <person name="Li F."/>
            <person name="Upadhyaya N.M."/>
            <person name="Sperschneider J."/>
            <person name="Matny O."/>
            <person name="Nguyen-Phuc H."/>
            <person name="Mago R."/>
            <person name="Raley C."/>
            <person name="Miller M.E."/>
            <person name="Silverstein K.A.T."/>
            <person name="Henningsen E."/>
            <person name="Hirsch C.D."/>
            <person name="Visser B."/>
            <person name="Pretorius Z.A."/>
            <person name="Steffenson B.J."/>
            <person name="Schwessinger B."/>
            <person name="Dodds P.N."/>
            <person name="Figueroa M."/>
        </authorList>
    </citation>
    <scope>NUCLEOTIDE SEQUENCE [LARGE SCALE GENOMIC DNA]</scope>
    <source>
        <strain evidence="2">21-0</strain>
    </source>
</reference>
<comment type="caution">
    <text evidence="2">The sequence shown here is derived from an EMBL/GenBank/DDBJ whole genome shotgun (WGS) entry which is preliminary data.</text>
</comment>
<sequence>MFDWWLIPLVITNLLLASAAPPQKPVYLCLVCGQKLTMEWCKHPTPTCNLGGKHPCPVPLSGMCLSSFSRSGNVSRRGCQTLSTYPHRDYVHYHDPIEDCQECKSPNSGTSHPGK</sequence>
<dbReference type="EMBL" id="VSWC01000132">
    <property type="protein sequence ID" value="KAA1079211.1"/>
    <property type="molecule type" value="Genomic_DNA"/>
</dbReference>
<dbReference type="AlphaFoldDB" id="A0A5B0MQL6"/>
<evidence type="ECO:0000313" key="2">
    <source>
        <dbReference type="EMBL" id="KAA1079211.1"/>
    </source>
</evidence>